<dbReference type="GO" id="GO:0005975">
    <property type="term" value="P:carbohydrate metabolic process"/>
    <property type="evidence" value="ECO:0007669"/>
    <property type="project" value="InterPro"/>
</dbReference>
<dbReference type="EMBL" id="AWWV01010850">
    <property type="protein sequence ID" value="OMO76758.1"/>
    <property type="molecule type" value="Genomic_DNA"/>
</dbReference>
<accession>A0A1R3I2F7</accession>
<dbReference type="OrthoDB" id="65569at2759"/>
<gene>
    <name evidence="4" type="ORF">CCACVL1_15446</name>
</gene>
<dbReference type="Pfam" id="PF00232">
    <property type="entry name" value="Glyco_hydro_1"/>
    <property type="match status" value="4"/>
</dbReference>
<dbReference type="InterPro" id="IPR017853">
    <property type="entry name" value="GH"/>
</dbReference>
<dbReference type="InterPro" id="IPR001360">
    <property type="entry name" value="Glyco_hydro_1"/>
</dbReference>
<name>A0A1R3I2F7_COCAP</name>
<dbReference type="PANTHER" id="PTHR10353">
    <property type="entry name" value="GLYCOSYL HYDROLASE"/>
    <property type="match status" value="1"/>
</dbReference>
<proteinExistence type="inferred from homology"/>
<dbReference type="InterPro" id="IPR033132">
    <property type="entry name" value="GH_1_N_CS"/>
</dbReference>
<sequence>MFILPLSTTASDRLLNLKQHLKNPPAFPSNFLFGTASSAYQYEGGYLTDGKGLNNWDVYSHSSEGRFGEVNVAGITFYNELIDALLLKEPGSGTSKTEGMWRESAQKNGIHIGEPTDLEWLNVYPQGMEKILAYLKERFNNTPMIITENGYGEMSDANSTVEELVHDVRRVEYMAEHLDALSTAIRAALYKEIVDSVNAEKLRGDQYEGGYLSDGKGLNNWDVYTHKPGNVIDGSNGDVVVDHYNRYMDCMFTKCEPGPGTSKTEGFFGQSPQKNGIPIGPPVRYADVGNENSTAEDFLQDSKRAEYMAGYLDSLSTAIRNGADVRGYFAWSLLDNFEWQYGFTRRFGLHYIDYKTLERIPKYSATWYKKFIAEQGKVQYQDS</sequence>
<protein>
    <submittedName>
        <fullName evidence="4">Glycoside hydrolase, family 1</fullName>
    </submittedName>
</protein>
<dbReference type="Proteomes" id="UP000188268">
    <property type="component" value="Unassembled WGS sequence"/>
</dbReference>
<dbReference type="Gramene" id="OMO76758">
    <property type="protein sequence ID" value="OMO76758"/>
    <property type="gene ID" value="CCACVL1_15446"/>
</dbReference>
<reference evidence="4 5" key="1">
    <citation type="submission" date="2013-09" db="EMBL/GenBank/DDBJ databases">
        <title>Corchorus capsularis genome sequencing.</title>
        <authorList>
            <person name="Alam M."/>
            <person name="Haque M.S."/>
            <person name="Islam M.S."/>
            <person name="Emdad E.M."/>
            <person name="Islam M.M."/>
            <person name="Ahmed B."/>
            <person name="Halim A."/>
            <person name="Hossen Q.M.M."/>
            <person name="Hossain M.Z."/>
            <person name="Ahmed R."/>
            <person name="Khan M.M."/>
            <person name="Islam R."/>
            <person name="Rashid M.M."/>
            <person name="Khan S.A."/>
            <person name="Rahman M.S."/>
            <person name="Alam M."/>
        </authorList>
    </citation>
    <scope>NUCLEOTIDE SEQUENCE [LARGE SCALE GENOMIC DNA]</scope>
    <source>
        <strain evidence="5">cv. CVL-1</strain>
        <tissue evidence="4">Whole seedling</tissue>
    </source>
</reference>
<comment type="similarity">
    <text evidence="1 3">Belongs to the glycosyl hydrolase 1 family.</text>
</comment>
<evidence type="ECO:0000313" key="4">
    <source>
        <dbReference type="EMBL" id="OMO76758.1"/>
    </source>
</evidence>
<keyword evidence="5" id="KW-1185">Reference proteome</keyword>
<evidence type="ECO:0000256" key="2">
    <source>
        <dbReference type="ARBA" id="ARBA00022801"/>
    </source>
</evidence>
<dbReference type="STRING" id="210143.A0A1R3I2F7"/>
<dbReference type="SUPFAM" id="SSF51445">
    <property type="entry name" value="(Trans)glycosidases"/>
    <property type="match status" value="4"/>
</dbReference>
<dbReference type="AlphaFoldDB" id="A0A1R3I2F7"/>
<organism evidence="4 5">
    <name type="scientific">Corchorus capsularis</name>
    <name type="common">Jute</name>
    <dbReference type="NCBI Taxonomy" id="210143"/>
    <lineage>
        <taxon>Eukaryota</taxon>
        <taxon>Viridiplantae</taxon>
        <taxon>Streptophyta</taxon>
        <taxon>Embryophyta</taxon>
        <taxon>Tracheophyta</taxon>
        <taxon>Spermatophyta</taxon>
        <taxon>Magnoliopsida</taxon>
        <taxon>eudicotyledons</taxon>
        <taxon>Gunneridae</taxon>
        <taxon>Pentapetalae</taxon>
        <taxon>rosids</taxon>
        <taxon>malvids</taxon>
        <taxon>Malvales</taxon>
        <taxon>Malvaceae</taxon>
        <taxon>Grewioideae</taxon>
        <taxon>Apeibeae</taxon>
        <taxon>Corchorus</taxon>
    </lineage>
</organism>
<dbReference type="GO" id="GO:0008422">
    <property type="term" value="F:beta-glucosidase activity"/>
    <property type="evidence" value="ECO:0007669"/>
    <property type="project" value="TreeGrafter"/>
</dbReference>
<dbReference type="PANTHER" id="PTHR10353:SF213">
    <property type="entry name" value="BETA-GLUCOSIDASE 45-RELATED"/>
    <property type="match status" value="1"/>
</dbReference>
<dbReference type="PROSITE" id="PS00653">
    <property type="entry name" value="GLYCOSYL_HYDROL_F1_2"/>
    <property type="match status" value="1"/>
</dbReference>
<comment type="caution">
    <text evidence="4">The sequence shown here is derived from an EMBL/GenBank/DDBJ whole genome shotgun (WGS) entry which is preliminary data.</text>
</comment>
<dbReference type="PRINTS" id="PR00131">
    <property type="entry name" value="GLHYDRLASE1"/>
</dbReference>
<evidence type="ECO:0000256" key="3">
    <source>
        <dbReference type="RuleBase" id="RU003690"/>
    </source>
</evidence>
<evidence type="ECO:0000256" key="1">
    <source>
        <dbReference type="ARBA" id="ARBA00010838"/>
    </source>
</evidence>
<keyword evidence="2 4" id="KW-0378">Hydrolase</keyword>
<evidence type="ECO:0000313" key="5">
    <source>
        <dbReference type="Proteomes" id="UP000188268"/>
    </source>
</evidence>
<dbReference type="Gene3D" id="3.20.20.80">
    <property type="entry name" value="Glycosidases"/>
    <property type="match status" value="4"/>
</dbReference>